<dbReference type="OrthoDB" id="4336792at2759"/>
<reference evidence="2" key="2">
    <citation type="journal article" date="2023" name="IMA Fungus">
        <title>Comparative genomic study of the Penicillium genus elucidates a diverse pangenome and 15 lateral gene transfer events.</title>
        <authorList>
            <person name="Petersen C."/>
            <person name="Sorensen T."/>
            <person name="Nielsen M.R."/>
            <person name="Sondergaard T.E."/>
            <person name="Sorensen J.L."/>
            <person name="Fitzpatrick D.A."/>
            <person name="Frisvad J.C."/>
            <person name="Nielsen K.L."/>
        </authorList>
    </citation>
    <scope>NUCLEOTIDE SEQUENCE</scope>
    <source>
        <strain evidence="2">IBT 3081</strain>
    </source>
</reference>
<sequence>MKSFYLTENYEVLIYGLNCISQRKLADVLLAERALRELTWQPCPFIESYKAQSNKATAIESTRAQLEKANQQLKNAQLQYPRKEYALYRAERRGLKEVYDSLRRDPKWFMREELVQDCSDRGGCCSRDCGCCAQRHL</sequence>
<keyword evidence="1" id="KW-0175">Coiled coil</keyword>
<dbReference type="AlphaFoldDB" id="A0A9W9S8J8"/>
<evidence type="ECO:0000313" key="2">
    <source>
        <dbReference type="EMBL" id="KAJ5371593.1"/>
    </source>
</evidence>
<dbReference type="GeneID" id="81460512"/>
<dbReference type="EMBL" id="JAPZBT010000002">
    <property type="protein sequence ID" value="KAJ5371593.1"/>
    <property type="molecule type" value="Genomic_DNA"/>
</dbReference>
<comment type="caution">
    <text evidence="2">The sequence shown here is derived from an EMBL/GenBank/DDBJ whole genome shotgun (WGS) entry which is preliminary data.</text>
</comment>
<accession>A0A9W9S8J8</accession>
<feature type="coiled-coil region" evidence="1">
    <location>
        <begin position="56"/>
        <end position="86"/>
    </location>
</feature>
<reference evidence="2" key="1">
    <citation type="submission" date="2022-12" db="EMBL/GenBank/DDBJ databases">
        <authorList>
            <person name="Petersen C."/>
        </authorList>
    </citation>
    <scope>NUCLEOTIDE SEQUENCE</scope>
    <source>
        <strain evidence="2">IBT 3081</strain>
    </source>
</reference>
<gene>
    <name evidence="2" type="ORF">N7517_003599</name>
</gene>
<keyword evidence="3" id="KW-1185">Reference proteome</keyword>
<name>A0A9W9S8J8_9EURO</name>
<dbReference type="RefSeq" id="XP_056577579.1">
    <property type="nucleotide sequence ID" value="XM_056721329.1"/>
</dbReference>
<evidence type="ECO:0000313" key="3">
    <source>
        <dbReference type="Proteomes" id="UP001147752"/>
    </source>
</evidence>
<evidence type="ECO:0000256" key="1">
    <source>
        <dbReference type="SAM" id="Coils"/>
    </source>
</evidence>
<organism evidence="2 3">
    <name type="scientific">Penicillium concentricum</name>
    <dbReference type="NCBI Taxonomy" id="293559"/>
    <lineage>
        <taxon>Eukaryota</taxon>
        <taxon>Fungi</taxon>
        <taxon>Dikarya</taxon>
        <taxon>Ascomycota</taxon>
        <taxon>Pezizomycotina</taxon>
        <taxon>Eurotiomycetes</taxon>
        <taxon>Eurotiomycetidae</taxon>
        <taxon>Eurotiales</taxon>
        <taxon>Aspergillaceae</taxon>
        <taxon>Penicillium</taxon>
    </lineage>
</organism>
<protein>
    <submittedName>
        <fullName evidence="2">Uncharacterized protein</fullName>
    </submittedName>
</protein>
<dbReference type="Proteomes" id="UP001147752">
    <property type="component" value="Unassembled WGS sequence"/>
</dbReference>
<proteinExistence type="predicted"/>